<dbReference type="PANTHER" id="PTHR21481">
    <property type="entry name" value="PROTEIN CLEC16A"/>
    <property type="match status" value="1"/>
</dbReference>
<evidence type="ECO:0000256" key="1">
    <source>
        <dbReference type="SAM" id="MobiDB-lite"/>
    </source>
</evidence>
<accession>A0A2I0VKG4</accession>
<dbReference type="GO" id="GO:0007034">
    <property type="term" value="P:vacuolar transport"/>
    <property type="evidence" value="ECO:0007669"/>
    <property type="project" value="TreeGrafter"/>
</dbReference>
<sequence length="230" mass="25854">MHFLHMVEMKMEGLLPQIGDLVWNSMGGGSLAEQPPLNAPMSSHLDYSAKTAYLDAFAPKPGSEINSENALPCRIAFERGKERHFSFLAISKGESGWIVLLEELPLNQQRGLVRVSAPLAGSDPRIDEKHPKWLHLRIRPSNLPFLDSKNDPLGRSKTKVLVDGRWTLAFRDDQACKLAESMVIKEMHLLQNQVKEILKPLLEDQMMRISSNPSHKSSDELLEEQPLNTG</sequence>
<dbReference type="Proteomes" id="UP000233837">
    <property type="component" value="Unassembled WGS sequence"/>
</dbReference>
<evidence type="ECO:0000313" key="2">
    <source>
        <dbReference type="EMBL" id="PKU63902.1"/>
    </source>
</evidence>
<dbReference type="PANTHER" id="PTHR21481:SF4">
    <property type="entry name" value="PROTEIN TRANSPARENT TESTA 9"/>
    <property type="match status" value="1"/>
</dbReference>
<dbReference type="GO" id="GO:0005794">
    <property type="term" value="C:Golgi apparatus"/>
    <property type="evidence" value="ECO:0007669"/>
    <property type="project" value="TreeGrafter"/>
</dbReference>
<dbReference type="GO" id="GO:1901096">
    <property type="term" value="P:regulation of autophagosome maturation"/>
    <property type="evidence" value="ECO:0007669"/>
    <property type="project" value="TreeGrafter"/>
</dbReference>
<name>A0A2I0VKG4_9ASPA</name>
<dbReference type="EMBL" id="KZ503459">
    <property type="protein sequence ID" value="PKU63902.1"/>
    <property type="molecule type" value="Genomic_DNA"/>
</dbReference>
<keyword evidence="3" id="KW-1185">Reference proteome</keyword>
<evidence type="ECO:0000313" key="3">
    <source>
        <dbReference type="Proteomes" id="UP000233837"/>
    </source>
</evidence>
<dbReference type="InterPro" id="IPR039272">
    <property type="entry name" value="CLEC16A/TT9"/>
</dbReference>
<dbReference type="GO" id="GO:0005770">
    <property type="term" value="C:late endosome"/>
    <property type="evidence" value="ECO:0007669"/>
    <property type="project" value="TreeGrafter"/>
</dbReference>
<gene>
    <name evidence="2" type="ORF">MA16_Dca009886</name>
</gene>
<proteinExistence type="predicted"/>
<dbReference type="GO" id="GO:0016197">
    <property type="term" value="P:endosomal transport"/>
    <property type="evidence" value="ECO:0007669"/>
    <property type="project" value="TreeGrafter"/>
</dbReference>
<organism evidence="2 3">
    <name type="scientific">Dendrobium catenatum</name>
    <dbReference type="NCBI Taxonomy" id="906689"/>
    <lineage>
        <taxon>Eukaryota</taxon>
        <taxon>Viridiplantae</taxon>
        <taxon>Streptophyta</taxon>
        <taxon>Embryophyta</taxon>
        <taxon>Tracheophyta</taxon>
        <taxon>Spermatophyta</taxon>
        <taxon>Magnoliopsida</taxon>
        <taxon>Liliopsida</taxon>
        <taxon>Asparagales</taxon>
        <taxon>Orchidaceae</taxon>
        <taxon>Epidendroideae</taxon>
        <taxon>Malaxideae</taxon>
        <taxon>Dendrobiinae</taxon>
        <taxon>Dendrobium</taxon>
    </lineage>
</organism>
<reference evidence="2 3" key="2">
    <citation type="journal article" date="2017" name="Nature">
        <title>The Apostasia genome and the evolution of orchids.</title>
        <authorList>
            <person name="Zhang G.Q."/>
            <person name="Liu K.W."/>
            <person name="Li Z."/>
            <person name="Lohaus R."/>
            <person name="Hsiao Y.Y."/>
            <person name="Niu S.C."/>
            <person name="Wang J.Y."/>
            <person name="Lin Y.C."/>
            <person name="Xu Q."/>
            <person name="Chen L.J."/>
            <person name="Yoshida K."/>
            <person name="Fujiwara S."/>
            <person name="Wang Z.W."/>
            <person name="Zhang Y.Q."/>
            <person name="Mitsuda N."/>
            <person name="Wang M."/>
            <person name="Liu G.H."/>
            <person name="Pecoraro L."/>
            <person name="Huang H.X."/>
            <person name="Xiao X.J."/>
            <person name="Lin M."/>
            <person name="Wu X.Y."/>
            <person name="Wu W.L."/>
            <person name="Chen Y.Y."/>
            <person name="Chang S.B."/>
            <person name="Sakamoto S."/>
            <person name="Ohme-Takagi M."/>
            <person name="Yagi M."/>
            <person name="Zeng S.J."/>
            <person name="Shen C.Y."/>
            <person name="Yeh C.M."/>
            <person name="Luo Y.B."/>
            <person name="Tsai W.C."/>
            <person name="Van de Peer Y."/>
            <person name="Liu Z.J."/>
        </authorList>
    </citation>
    <scope>NUCLEOTIDE SEQUENCE [LARGE SCALE GENOMIC DNA]</scope>
    <source>
        <tissue evidence="2">The whole plant</tissue>
    </source>
</reference>
<protein>
    <submittedName>
        <fullName evidence="2">Uncharacterized protein</fullName>
    </submittedName>
</protein>
<feature type="region of interest" description="Disordered" evidence="1">
    <location>
        <begin position="210"/>
        <end position="230"/>
    </location>
</feature>
<reference evidence="2 3" key="1">
    <citation type="journal article" date="2016" name="Sci. Rep.">
        <title>The Dendrobium catenatum Lindl. genome sequence provides insights into polysaccharide synthase, floral development and adaptive evolution.</title>
        <authorList>
            <person name="Zhang G.Q."/>
            <person name="Xu Q."/>
            <person name="Bian C."/>
            <person name="Tsai W.C."/>
            <person name="Yeh C.M."/>
            <person name="Liu K.W."/>
            <person name="Yoshida K."/>
            <person name="Zhang L.S."/>
            <person name="Chang S.B."/>
            <person name="Chen F."/>
            <person name="Shi Y."/>
            <person name="Su Y.Y."/>
            <person name="Zhang Y.Q."/>
            <person name="Chen L.J."/>
            <person name="Yin Y."/>
            <person name="Lin M."/>
            <person name="Huang H."/>
            <person name="Deng H."/>
            <person name="Wang Z.W."/>
            <person name="Zhu S.L."/>
            <person name="Zhao X."/>
            <person name="Deng C."/>
            <person name="Niu S.C."/>
            <person name="Huang J."/>
            <person name="Wang M."/>
            <person name="Liu G.H."/>
            <person name="Yang H.J."/>
            <person name="Xiao X.J."/>
            <person name="Hsiao Y.Y."/>
            <person name="Wu W.L."/>
            <person name="Chen Y.Y."/>
            <person name="Mitsuda N."/>
            <person name="Ohme-Takagi M."/>
            <person name="Luo Y.B."/>
            <person name="Van de Peer Y."/>
            <person name="Liu Z.J."/>
        </authorList>
    </citation>
    <scope>NUCLEOTIDE SEQUENCE [LARGE SCALE GENOMIC DNA]</scope>
    <source>
        <tissue evidence="2">The whole plant</tissue>
    </source>
</reference>
<dbReference type="AlphaFoldDB" id="A0A2I0VKG4"/>